<dbReference type="InterPro" id="IPR001584">
    <property type="entry name" value="Integrase_cat-core"/>
</dbReference>
<dbReference type="InterPro" id="IPR036397">
    <property type="entry name" value="RNaseH_sf"/>
</dbReference>
<dbReference type="GO" id="GO:0003676">
    <property type="term" value="F:nucleic acid binding"/>
    <property type="evidence" value="ECO:0007669"/>
    <property type="project" value="InterPro"/>
</dbReference>
<dbReference type="Gene3D" id="3.30.420.10">
    <property type="entry name" value="Ribonuclease H-like superfamily/Ribonuclease H"/>
    <property type="match status" value="1"/>
</dbReference>
<dbReference type="GO" id="GO:0015074">
    <property type="term" value="P:DNA integration"/>
    <property type="evidence" value="ECO:0007669"/>
    <property type="project" value="InterPro"/>
</dbReference>
<dbReference type="PROSITE" id="PS50994">
    <property type="entry name" value="INTEGRASE"/>
    <property type="match status" value="1"/>
</dbReference>
<dbReference type="PANTHER" id="PTHR37984:SF5">
    <property type="entry name" value="PROTEIN NYNRIN-LIKE"/>
    <property type="match status" value="1"/>
</dbReference>
<dbReference type="SUPFAM" id="SSF53098">
    <property type="entry name" value="Ribonuclease H-like"/>
    <property type="match status" value="1"/>
</dbReference>
<reference evidence="2" key="1">
    <citation type="submission" date="2013-07" db="EMBL/GenBank/DDBJ databases">
        <title>Midgut Transcriptome Profiling of Anoplphora glabripennis, a Lignocellulose Degrading, Wood-Boring Cerambycid.</title>
        <authorList>
            <person name="Scully E.D."/>
            <person name="Hoover K."/>
            <person name="Carlson J.E."/>
            <person name="Tien M."/>
            <person name="Geib S.M."/>
        </authorList>
    </citation>
    <scope>NUCLEOTIDE SEQUENCE</scope>
</reference>
<feature type="domain" description="Integrase catalytic" evidence="1">
    <location>
        <begin position="1"/>
        <end position="112"/>
    </location>
</feature>
<dbReference type="PANTHER" id="PTHR37984">
    <property type="entry name" value="PROTEIN CBG26694"/>
    <property type="match status" value="1"/>
</dbReference>
<protein>
    <submittedName>
        <fullName evidence="2">Retrotransposable element</fullName>
    </submittedName>
</protein>
<dbReference type="InterPro" id="IPR050951">
    <property type="entry name" value="Retrovirus_Pol_polyprotein"/>
</dbReference>
<organism evidence="2">
    <name type="scientific">Anoplophora glabripennis</name>
    <name type="common">Asian longhorn beetle</name>
    <name type="synonym">Anoplophora nobilis</name>
    <dbReference type="NCBI Taxonomy" id="217634"/>
    <lineage>
        <taxon>Eukaryota</taxon>
        <taxon>Metazoa</taxon>
        <taxon>Ecdysozoa</taxon>
        <taxon>Arthropoda</taxon>
        <taxon>Hexapoda</taxon>
        <taxon>Insecta</taxon>
        <taxon>Pterygota</taxon>
        <taxon>Neoptera</taxon>
        <taxon>Endopterygota</taxon>
        <taxon>Coleoptera</taxon>
        <taxon>Polyphaga</taxon>
        <taxon>Cucujiformia</taxon>
        <taxon>Chrysomeloidea</taxon>
        <taxon>Cerambycidae</taxon>
        <taxon>Lamiinae</taxon>
        <taxon>Lamiini</taxon>
        <taxon>Anoplophora</taxon>
    </lineage>
</organism>
<name>V5IB25_ANOGL</name>
<sequence length="234" mass="26932">KHVIDKLEDLFALFGNPRRIITDAGTAFTSHCFKDFVDSKGIRLFITAVGLARGNGQVERTNKTILDALATTGADTTKDNWDTKIRQIQQGLNSTQHRITRHTPAELFFGFRLRTDSDLHDTVEDNIDVTKIRKEASQTLEENRTKQDLNFNKKRSPPIIYQVGDLVLTRTTSFPANNESKKLLPKFRGPFKIIEVLPNDRYKVREDRHTNRSSRPYEGVVGIEHMKPFQFQKY</sequence>
<dbReference type="InterPro" id="IPR012337">
    <property type="entry name" value="RNaseH-like_sf"/>
</dbReference>
<feature type="non-terminal residue" evidence="2">
    <location>
        <position position="1"/>
    </location>
</feature>
<accession>V5IB25</accession>
<gene>
    <name evidence="2" type="primary">RTF21</name>
</gene>
<evidence type="ECO:0000313" key="2">
    <source>
        <dbReference type="EMBL" id="JAB68291.1"/>
    </source>
</evidence>
<proteinExistence type="predicted"/>
<evidence type="ECO:0000259" key="1">
    <source>
        <dbReference type="PROSITE" id="PS50994"/>
    </source>
</evidence>
<dbReference type="AlphaFoldDB" id="V5IB25"/>
<dbReference type="EMBL" id="GALX01000175">
    <property type="protein sequence ID" value="JAB68291.1"/>
    <property type="molecule type" value="Transcribed_RNA"/>
</dbReference>